<evidence type="ECO:0000313" key="1">
    <source>
        <dbReference type="Ensembl" id="ENSP00000516647.1"/>
    </source>
</evidence>
<protein>
    <submittedName>
        <fullName evidence="1">Piercer of microtubule wall 2</fullName>
    </submittedName>
</protein>
<dbReference type="Proteomes" id="UP000005640">
    <property type="component" value="Chromosome 15"/>
</dbReference>
<evidence type="ECO:0000313" key="2">
    <source>
        <dbReference type="Proteomes" id="UP000005640"/>
    </source>
</evidence>
<name>A0A9L9PYH9_HUMAN</name>
<gene>
    <name evidence="1" type="primary">PIERCE2</name>
</gene>
<accession>A0A9L9PYH9</accession>
<reference evidence="1" key="5">
    <citation type="submission" date="2025-09" db="UniProtKB">
        <authorList>
            <consortium name="Ensembl"/>
        </authorList>
    </citation>
    <scope>IDENTIFICATION</scope>
</reference>
<dbReference type="EMBL" id="AC013355">
    <property type="status" value="NOT_ANNOTATED_CDS"/>
    <property type="molecule type" value="Genomic_DNA"/>
</dbReference>
<dbReference type="HGNC" id="HGNC:44654">
    <property type="gene designation" value="PIERCE2"/>
</dbReference>
<dbReference type="OpenTargets" id="ENSG00000261652"/>
<reference evidence="1" key="4">
    <citation type="submission" date="2025-08" db="UniProtKB">
        <authorList>
            <consortium name="Ensembl"/>
        </authorList>
    </citation>
    <scope>IDENTIFICATION</scope>
</reference>
<sequence length="40" mass="4907">MTDRNRVYVILRVVFNVKRRDHQTGFVIRKVLHLQIQTQK</sequence>
<reference evidence="1 2" key="2">
    <citation type="journal article" date="2004" name="Nature">
        <title>Finishing the euchromatic sequence of the human genome.</title>
        <authorList>
            <consortium name="International Human Genome Sequencing Consortium"/>
        </authorList>
    </citation>
    <scope>NUCLEOTIDE SEQUENCE [LARGE SCALE GENOMIC DNA]</scope>
</reference>
<dbReference type="GeneTree" id="ENSGT00940000154745"/>
<dbReference type="AlphaFoldDB" id="A0A9L9PYH9"/>
<proteinExistence type="predicted"/>
<reference evidence="1 2" key="3">
    <citation type="journal article" date="2006" name="Nature">
        <title>Analysis of the DNA sequence and duplication history of human chromosome 15.</title>
        <authorList>
            <person name="Zody M.C."/>
            <person name="Garber M."/>
            <person name="Sharpe T."/>
            <person name="Young S.K."/>
            <person name="Rowen L."/>
            <person name="O'Neill K."/>
            <person name="Whittaker C.A."/>
            <person name="Kamal M."/>
            <person name="Chang J.L."/>
            <person name="Cuomo C.A."/>
            <person name="Dewar K."/>
            <person name="FitzGerald M.G."/>
            <person name="Kodira C.D."/>
            <person name="Madan A."/>
            <person name="Qin S."/>
            <person name="Yang X."/>
            <person name="Abbasi N."/>
            <person name="Abouelleil A."/>
            <person name="Arachchi H.M."/>
            <person name="Baradarani L."/>
            <person name="Birditt B."/>
            <person name="Bloom S."/>
            <person name="Bloom T."/>
            <person name="Borowsky M.L."/>
            <person name="Burke J."/>
            <person name="Butler J."/>
            <person name="Cook A."/>
            <person name="DeArellano K."/>
            <person name="DeCaprio D."/>
            <person name="Dorris L.III."/>
            <person name="Dors M."/>
            <person name="Eichler E.E."/>
            <person name="Engels R."/>
            <person name="Fahey J."/>
            <person name="Fleetwood P."/>
            <person name="Friedman C."/>
            <person name="Gearin G."/>
            <person name="Hall J.L."/>
            <person name="Hensley G."/>
            <person name="Johnson E."/>
            <person name="Jones C."/>
            <person name="Kamat A."/>
            <person name="Kaur A."/>
            <person name="Locke D.P."/>
            <person name="Madan A."/>
            <person name="Munson G."/>
            <person name="Jaffe D.B."/>
            <person name="Lui A."/>
            <person name="Macdonald P."/>
            <person name="Mauceli E."/>
            <person name="Naylor J.W."/>
            <person name="Nesbitt R."/>
            <person name="Nicol R."/>
            <person name="O'Leary S.B."/>
            <person name="Ratcliffe A."/>
            <person name="Rounsley S."/>
            <person name="She X."/>
            <person name="Sneddon K.M."/>
            <person name="Stewart S."/>
            <person name="Sougnez C."/>
            <person name="Stone S.M."/>
            <person name="Topham K."/>
            <person name="Vincent D."/>
            <person name="Wang S."/>
            <person name="Zimmer A.R."/>
            <person name="Birren B.W."/>
            <person name="Hood L."/>
            <person name="Lander E.S."/>
            <person name="Nusbaum C."/>
        </authorList>
    </citation>
    <scope>NUCLEOTIDE SEQUENCE [LARGE SCALE GENOMIC DNA]</scope>
</reference>
<dbReference type="SMR" id="A0A9L9PYH9"/>
<organism evidence="1 2">
    <name type="scientific">Homo sapiens</name>
    <name type="common">Human</name>
    <dbReference type="NCBI Taxonomy" id="9606"/>
    <lineage>
        <taxon>Eukaryota</taxon>
        <taxon>Metazoa</taxon>
        <taxon>Chordata</taxon>
        <taxon>Craniata</taxon>
        <taxon>Vertebrata</taxon>
        <taxon>Euteleostomi</taxon>
        <taxon>Mammalia</taxon>
        <taxon>Eutheria</taxon>
        <taxon>Euarchontoglires</taxon>
        <taxon>Primates</taxon>
        <taxon>Haplorrhini</taxon>
        <taxon>Catarrhini</taxon>
        <taxon>Hominidae</taxon>
        <taxon>Homo</taxon>
    </lineage>
</organism>
<keyword evidence="2" id="KW-1185">Reference proteome</keyword>
<reference evidence="1 2" key="1">
    <citation type="journal article" date="2001" name="Nature">
        <title>Initial sequencing and analysis of the human genome.</title>
        <authorList>
            <consortium name="International Human Genome Sequencing Consortium"/>
            <person name="Lander E.S."/>
            <person name="Linton L.M."/>
            <person name="Birren B."/>
            <person name="Nusbaum C."/>
            <person name="Zody M.C."/>
            <person name="Baldwin J."/>
            <person name="Devon K."/>
            <person name="Dewar K."/>
            <person name="Doyle M."/>
            <person name="FitzHugh W."/>
            <person name="Funke R."/>
            <person name="Gage D."/>
            <person name="Harris K."/>
            <person name="Heaford A."/>
            <person name="Howland J."/>
            <person name="Kann L."/>
            <person name="Lehoczky J."/>
            <person name="LeVine R."/>
            <person name="McEwan P."/>
            <person name="McKernan K."/>
            <person name="Meldrim J."/>
            <person name="Mesirov J.P."/>
            <person name="Miranda C."/>
            <person name="Morris W."/>
            <person name="Naylor J."/>
            <person name="Raymond C."/>
            <person name="Rosetti M."/>
            <person name="Santos R."/>
            <person name="Sheridan A."/>
            <person name="Sougnez C."/>
            <person name="Stange-Thomann N."/>
            <person name="Stojanovic N."/>
            <person name="Subramanian A."/>
            <person name="Wyman D."/>
            <person name="Rogers J."/>
            <person name="Sulston J."/>
            <person name="Ainscough R."/>
            <person name="Beck S."/>
            <person name="Bentley D."/>
            <person name="Burton J."/>
            <person name="Clee C."/>
            <person name="Carter N."/>
            <person name="Coulson A."/>
            <person name="Deadman R."/>
            <person name="Deloukas P."/>
            <person name="Dunham A."/>
            <person name="Dunham I."/>
            <person name="Durbin R."/>
            <person name="French L."/>
            <person name="Grafham D."/>
            <person name="Gregory S."/>
            <person name="Hubbard T."/>
            <person name="Humphray S."/>
            <person name="Hunt A."/>
            <person name="Jones M."/>
            <person name="Lloyd C."/>
            <person name="McMurray A."/>
            <person name="Matthews L."/>
            <person name="Mercer S."/>
            <person name="Milne S."/>
            <person name="Mullikin J.C."/>
            <person name="Mungall A."/>
            <person name="Plumb R."/>
            <person name="Ross M."/>
            <person name="Shownkeen R."/>
            <person name="Sims S."/>
            <person name="Waterston R.H."/>
            <person name="Wilson R.K."/>
            <person name="Hillier L.W."/>
            <person name="McPherson J.D."/>
            <person name="Marra M.A."/>
            <person name="Mardis E.R."/>
            <person name="Fulton L.A."/>
            <person name="Chinwalla A.T."/>
            <person name="Pepin K.H."/>
            <person name="Gish W.R."/>
            <person name="Chissoe S.L."/>
            <person name="Wendl M.C."/>
            <person name="Delehaunty K.D."/>
            <person name="Miner T.L."/>
            <person name="Delehaunty A."/>
            <person name="Kramer J.B."/>
            <person name="Cook L.L."/>
            <person name="Fulton R.S."/>
            <person name="Johnson D.L."/>
            <person name="Minx P.J."/>
            <person name="Clifton S.W."/>
            <person name="Hawkins T."/>
            <person name="Branscomb E."/>
            <person name="Predki P."/>
            <person name="Richardson P."/>
            <person name="Wenning S."/>
            <person name="Slezak T."/>
            <person name="Doggett N."/>
            <person name="Cheng J.F."/>
            <person name="Olsen A."/>
            <person name="Lucas S."/>
            <person name="Elkin C."/>
            <person name="Uberbacher E."/>
            <person name="Frazier M."/>
            <person name="Gibbs R.A."/>
            <person name="Muzny D.M."/>
            <person name="Scherer S.E."/>
            <person name="Bouck J.B."/>
            <person name="Sodergren E.J."/>
            <person name="Worley K.C."/>
            <person name="Rives C.M."/>
            <person name="Gorrell J.H."/>
            <person name="Metzker M.L."/>
            <person name="Naylor S.L."/>
            <person name="Kucherlapati R.S."/>
            <person name="Nelson D.L."/>
            <person name="Weinstock G.M."/>
            <person name="Sakaki Y."/>
            <person name="Fujiyama A."/>
            <person name="Hattori M."/>
            <person name="Yada T."/>
            <person name="Toyoda A."/>
            <person name="Itoh T."/>
            <person name="Kawagoe C."/>
            <person name="Watanabe H."/>
            <person name="Totoki Y."/>
            <person name="Taylor T."/>
            <person name="Weissenbach J."/>
            <person name="Heilig R."/>
            <person name="Saurin W."/>
            <person name="Artiguenave F."/>
            <person name="Brottier P."/>
            <person name="Bruls T."/>
            <person name="Pelletier E."/>
            <person name="Robert C."/>
            <person name="Wincker P."/>
            <person name="Smith D.R."/>
            <person name="Doucette-Stamm L."/>
            <person name="Rubenfield M."/>
            <person name="Weinstock K."/>
            <person name="Lee H.M."/>
            <person name="Dubois J."/>
            <person name="Rosenthal A."/>
            <person name="Platzer M."/>
            <person name="Nyakatura G."/>
            <person name="Taudien S."/>
            <person name="Rump A."/>
            <person name="Yang H."/>
            <person name="Yu J."/>
            <person name="Wang J."/>
            <person name="Huang G."/>
            <person name="Gu J."/>
            <person name="Hood L."/>
            <person name="Rowen L."/>
            <person name="Madan A."/>
            <person name="Qin S."/>
            <person name="Davis R.W."/>
            <person name="Federspiel N.A."/>
            <person name="Abola A.P."/>
            <person name="Proctor M.J."/>
            <person name="Myers R.M."/>
            <person name="Schmutz J."/>
            <person name="Dickson M."/>
            <person name="Grimwood J."/>
            <person name="Cox D.R."/>
            <person name="Olson M.V."/>
            <person name="Kaul R."/>
            <person name="Raymond C."/>
            <person name="Shimizu N."/>
            <person name="Kawasaki K."/>
            <person name="Minoshima S."/>
            <person name="Evans G.A."/>
            <person name="Athanasiou M."/>
            <person name="Schultz R."/>
            <person name="Roe B.A."/>
            <person name="Chen F."/>
            <person name="Pan H."/>
            <person name="Ramser J."/>
            <person name="Lehrach H."/>
            <person name="Reinhardt R."/>
            <person name="McCombie W.R."/>
            <person name="de la Bastide M."/>
            <person name="Dedhia N."/>
            <person name="Blocker H."/>
            <person name="Hornischer K."/>
            <person name="Nordsiek G."/>
            <person name="Agarwala R."/>
            <person name="Aravind L."/>
            <person name="Bailey J.A."/>
            <person name="Bateman A."/>
            <person name="Batzoglou S."/>
            <person name="Birney E."/>
            <person name="Bork P."/>
            <person name="Brown D.G."/>
            <person name="Burge C.B."/>
            <person name="Cerutti L."/>
            <person name="Chen H.C."/>
            <person name="Church D."/>
            <person name="Clamp M."/>
            <person name="Copley R.R."/>
            <person name="Doerks T."/>
            <person name="Eddy S.R."/>
            <person name="Eichler E.E."/>
            <person name="Furey T.S."/>
            <person name="Galagan J."/>
            <person name="Gilbert J.G."/>
            <person name="Harmon C."/>
            <person name="Hayashizaki Y."/>
            <person name="Haussler D."/>
            <person name="Hermjakob H."/>
            <person name="Hokamp K."/>
            <person name="Jang W."/>
            <person name="Johnson L.S."/>
            <person name="Jones T.A."/>
            <person name="Kasif S."/>
            <person name="Kaspryzk A."/>
            <person name="Kennedy S."/>
            <person name="Kent W.J."/>
            <person name="Kitts P."/>
            <person name="Koonin E.V."/>
            <person name="Korf I."/>
            <person name="Kulp D."/>
            <person name="Lancet D."/>
            <person name="Lowe T.M."/>
            <person name="McLysaght A."/>
            <person name="Mikkelsen T."/>
            <person name="Moran J.V."/>
            <person name="Mulder N."/>
            <person name="Pollara V.J."/>
            <person name="Ponting C.P."/>
            <person name="Schuler G."/>
            <person name="Schultz J."/>
            <person name="Slater G."/>
            <person name="Smit A.F."/>
            <person name="Stupka E."/>
            <person name="Szustakowski J."/>
            <person name="Thierry-Mieg D."/>
            <person name="Thierry-Mieg J."/>
            <person name="Wagner L."/>
            <person name="Wallis J."/>
            <person name="Wheeler R."/>
            <person name="Williams A."/>
            <person name="Wolf Y.I."/>
            <person name="Wolfe K.H."/>
            <person name="Yang S.P."/>
            <person name="Yeh R.F."/>
            <person name="Collins F."/>
            <person name="Guyer M.S."/>
            <person name="Peterson J."/>
            <person name="Felsenfeld A."/>
            <person name="Wetterstrand K.A."/>
            <person name="Patrinos A."/>
            <person name="Morgan M.J."/>
            <person name="de Jong P."/>
            <person name="Catanese J.J."/>
            <person name="Osoegawa K."/>
            <person name="Shizuya H."/>
            <person name="Choi S."/>
            <person name="Chen Y.J."/>
        </authorList>
    </citation>
    <scope>NUCLEOTIDE SEQUENCE [LARGE SCALE GENOMIC DNA]</scope>
</reference>
<dbReference type="Ensembl" id="ENST00000570794.2">
    <property type="protein sequence ID" value="ENSP00000516647.1"/>
    <property type="gene ID" value="ENSG00000261652.3"/>
</dbReference>